<proteinExistence type="inferred from homology"/>
<dbReference type="Pfam" id="PF03737">
    <property type="entry name" value="RraA-like"/>
    <property type="match status" value="1"/>
</dbReference>
<keyword evidence="13" id="KW-0479">Metal-binding</keyword>
<evidence type="ECO:0000313" key="14">
    <source>
        <dbReference type="EMBL" id="ATL70024.1"/>
    </source>
</evidence>
<dbReference type="SUPFAM" id="SSF89562">
    <property type="entry name" value="RraA-like"/>
    <property type="match status" value="1"/>
</dbReference>
<comment type="cofactor">
    <cofactor evidence="13">
        <name>Mg(2+)</name>
        <dbReference type="ChEBI" id="CHEBI:18420"/>
    </cofactor>
</comment>
<dbReference type="RefSeq" id="WP_098697023.1">
    <property type="nucleotide sequence ID" value="NZ_CP023778.1"/>
</dbReference>
<reference evidence="14 15" key="1">
    <citation type="submission" date="2017-10" db="EMBL/GenBank/DDBJ databases">
        <title>Comparative genomics between pathogenic Norcardia.</title>
        <authorList>
            <person name="Zeng L."/>
        </authorList>
    </citation>
    <scope>NUCLEOTIDE SEQUENCE [LARGE SCALE GENOMIC DNA]</scope>
    <source>
        <strain evidence="14 15">NC_YFY_NT001</strain>
    </source>
</reference>
<sequence>MQGDLVARIGRLDTAAVSDALDSLGIPGRLARITARTGHQRIAGPAFTVRYRPAPTGGSEFHGAADYIDTVPAGAVIVIDNNGSLECTNWGNILTYKAMAAGIAGTVVHGSARDIDEIVRMGYPVFSTGVTMVSGKNRVVLDETRCPIRIGDILVEPDDIILADANGALRIPRAIAREVVERAEAVESTEQKILDAVRAGGRLDDARKQFDYTRPWGAEK</sequence>
<evidence type="ECO:0000256" key="6">
    <source>
        <dbReference type="ARBA" id="ARBA00012947"/>
    </source>
</evidence>
<evidence type="ECO:0000313" key="15">
    <source>
        <dbReference type="Proteomes" id="UP000221961"/>
    </source>
</evidence>
<evidence type="ECO:0000256" key="12">
    <source>
        <dbReference type="ARBA" id="ARBA00047973"/>
    </source>
</evidence>
<dbReference type="Proteomes" id="UP000221961">
    <property type="component" value="Chromosome"/>
</dbReference>
<keyword evidence="14" id="KW-0489">Methyltransferase</keyword>
<comment type="function">
    <text evidence="8">Catalyzes the aldol cleavage of 4-hydroxy-4-methyl-2-oxoglutarate (HMG) into 2 molecules of pyruvate. Also contains a secondary oxaloacetate (OAA) decarboxylase activity due to the common pyruvate enolate transition state formed following C-C bond cleavage in the retro-aldol and decarboxylation reactions.</text>
</comment>
<evidence type="ECO:0000256" key="9">
    <source>
        <dbReference type="ARBA" id="ARBA00029596"/>
    </source>
</evidence>
<organism evidence="14 15">
    <name type="scientific">Nocardia terpenica</name>
    <dbReference type="NCBI Taxonomy" id="455432"/>
    <lineage>
        <taxon>Bacteria</taxon>
        <taxon>Bacillati</taxon>
        <taxon>Actinomycetota</taxon>
        <taxon>Actinomycetes</taxon>
        <taxon>Mycobacteriales</taxon>
        <taxon>Nocardiaceae</taxon>
        <taxon>Nocardia</taxon>
    </lineage>
</organism>
<keyword evidence="14" id="KW-0808">Transferase</keyword>
<dbReference type="EC" id="4.1.1.112" evidence="6"/>
<evidence type="ECO:0000256" key="7">
    <source>
        <dbReference type="ARBA" id="ARBA00016549"/>
    </source>
</evidence>
<dbReference type="InterPro" id="IPR036704">
    <property type="entry name" value="RraA/RraA-like_sf"/>
</dbReference>
<protein>
    <recommendedName>
        <fullName evidence="7">Putative 4-hydroxy-4-methyl-2-oxoglutarate aldolase</fullName>
        <ecNumber evidence="6">4.1.1.112</ecNumber>
        <ecNumber evidence="5">4.1.3.17</ecNumber>
    </recommendedName>
    <alternativeName>
        <fullName evidence="11">Oxaloacetate decarboxylase</fullName>
    </alternativeName>
    <alternativeName>
        <fullName evidence="9">Regulator of ribonuclease activity homolog</fullName>
    </alternativeName>
    <alternativeName>
        <fullName evidence="10">RraA-like protein</fullName>
    </alternativeName>
</protein>
<gene>
    <name evidence="14" type="ORF">CRH09_31410</name>
</gene>
<dbReference type="GO" id="GO:0008168">
    <property type="term" value="F:methyltransferase activity"/>
    <property type="evidence" value="ECO:0007669"/>
    <property type="project" value="UniProtKB-KW"/>
</dbReference>
<dbReference type="GO" id="GO:0008948">
    <property type="term" value="F:oxaloacetate decarboxylase activity"/>
    <property type="evidence" value="ECO:0007669"/>
    <property type="project" value="UniProtKB-EC"/>
</dbReference>
<keyword evidence="13" id="KW-0460">Magnesium</keyword>
<evidence type="ECO:0000256" key="3">
    <source>
        <dbReference type="ARBA" id="ARBA00008621"/>
    </source>
</evidence>
<dbReference type="PANTHER" id="PTHR33254">
    <property type="entry name" value="4-HYDROXY-4-METHYL-2-OXOGLUTARATE ALDOLASE 3-RELATED"/>
    <property type="match status" value="1"/>
</dbReference>
<dbReference type="CDD" id="cd16841">
    <property type="entry name" value="RraA_family"/>
    <property type="match status" value="1"/>
</dbReference>
<dbReference type="GO" id="GO:0047443">
    <property type="term" value="F:4-hydroxy-4-methyl-2-oxoglutarate aldolase activity"/>
    <property type="evidence" value="ECO:0007669"/>
    <property type="project" value="UniProtKB-EC"/>
</dbReference>
<evidence type="ECO:0000256" key="11">
    <source>
        <dbReference type="ARBA" id="ARBA00032305"/>
    </source>
</evidence>
<comment type="subunit">
    <text evidence="4">Homotrimer.</text>
</comment>
<comment type="catalytic activity">
    <reaction evidence="12">
        <text>oxaloacetate + H(+) = pyruvate + CO2</text>
        <dbReference type="Rhea" id="RHEA:15641"/>
        <dbReference type="ChEBI" id="CHEBI:15361"/>
        <dbReference type="ChEBI" id="CHEBI:15378"/>
        <dbReference type="ChEBI" id="CHEBI:16452"/>
        <dbReference type="ChEBI" id="CHEBI:16526"/>
        <dbReference type="EC" id="4.1.1.112"/>
    </reaction>
</comment>
<dbReference type="PANTHER" id="PTHR33254:SF4">
    <property type="entry name" value="4-HYDROXY-4-METHYL-2-OXOGLUTARATE ALDOLASE 3-RELATED"/>
    <property type="match status" value="1"/>
</dbReference>
<evidence type="ECO:0000256" key="2">
    <source>
        <dbReference type="ARBA" id="ARBA00001968"/>
    </source>
</evidence>
<evidence type="ECO:0000256" key="1">
    <source>
        <dbReference type="ARBA" id="ARBA00001342"/>
    </source>
</evidence>
<dbReference type="KEGG" id="ntp:CRH09_31410"/>
<dbReference type="EMBL" id="CP023778">
    <property type="protein sequence ID" value="ATL70024.1"/>
    <property type="molecule type" value="Genomic_DNA"/>
</dbReference>
<name>A0A291RS14_9NOCA</name>
<comment type="cofactor">
    <cofactor evidence="2">
        <name>a divalent metal cation</name>
        <dbReference type="ChEBI" id="CHEBI:60240"/>
    </cofactor>
</comment>
<dbReference type="AlphaFoldDB" id="A0A291RS14"/>
<feature type="binding site" evidence="13">
    <location>
        <position position="114"/>
    </location>
    <ligand>
        <name>Mg(2+)</name>
        <dbReference type="ChEBI" id="CHEBI:18420"/>
    </ligand>
</feature>
<dbReference type="Gene3D" id="1.20.5.3070">
    <property type="match status" value="1"/>
</dbReference>
<dbReference type="GeneID" id="88361789"/>
<evidence type="ECO:0000256" key="5">
    <source>
        <dbReference type="ARBA" id="ARBA00012213"/>
    </source>
</evidence>
<comment type="similarity">
    <text evidence="3">Belongs to the class II aldolase/RraA-like family.</text>
</comment>
<dbReference type="InterPro" id="IPR005493">
    <property type="entry name" value="RraA/RraA-like"/>
</dbReference>
<dbReference type="GO" id="GO:0046872">
    <property type="term" value="F:metal ion binding"/>
    <property type="evidence" value="ECO:0007669"/>
    <property type="project" value="UniProtKB-KW"/>
</dbReference>
<feature type="binding site" evidence="13">
    <location>
        <begin position="91"/>
        <end position="94"/>
    </location>
    <ligand>
        <name>substrate</name>
    </ligand>
</feature>
<evidence type="ECO:0000256" key="10">
    <source>
        <dbReference type="ARBA" id="ARBA00030169"/>
    </source>
</evidence>
<dbReference type="GO" id="GO:0032259">
    <property type="term" value="P:methylation"/>
    <property type="evidence" value="ECO:0007669"/>
    <property type="project" value="UniProtKB-KW"/>
</dbReference>
<dbReference type="Gene3D" id="3.50.30.40">
    <property type="entry name" value="Ribonuclease E inhibitor RraA/RraA-like"/>
    <property type="match status" value="1"/>
</dbReference>
<accession>A0A291RS14</accession>
<evidence type="ECO:0000256" key="13">
    <source>
        <dbReference type="PIRSR" id="PIRSR605493-1"/>
    </source>
</evidence>
<evidence type="ECO:0000256" key="4">
    <source>
        <dbReference type="ARBA" id="ARBA00011233"/>
    </source>
</evidence>
<feature type="binding site" evidence="13">
    <location>
        <position position="113"/>
    </location>
    <ligand>
        <name>substrate</name>
    </ligand>
</feature>
<evidence type="ECO:0000256" key="8">
    <source>
        <dbReference type="ARBA" id="ARBA00025046"/>
    </source>
</evidence>
<comment type="catalytic activity">
    <reaction evidence="1">
        <text>4-hydroxy-4-methyl-2-oxoglutarate = 2 pyruvate</text>
        <dbReference type="Rhea" id="RHEA:22748"/>
        <dbReference type="ChEBI" id="CHEBI:15361"/>
        <dbReference type="ChEBI" id="CHEBI:58276"/>
        <dbReference type="EC" id="4.1.3.17"/>
    </reaction>
</comment>
<dbReference type="EC" id="4.1.3.17" evidence="5"/>